<evidence type="ECO:0000256" key="1">
    <source>
        <dbReference type="ARBA" id="ARBA00004496"/>
    </source>
</evidence>
<keyword evidence="9 10" id="KW-0961">Cell wall biogenesis/degradation</keyword>
<evidence type="ECO:0000256" key="3">
    <source>
        <dbReference type="ARBA" id="ARBA00022490"/>
    </source>
</evidence>
<accession>A0ABN5DQ01</accession>
<dbReference type="NCBIfam" id="TIGR01087">
    <property type="entry name" value="murD"/>
    <property type="match status" value="1"/>
</dbReference>
<keyword evidence="9 10" id="KW-0133">Cell shape</keyword>
<dbReference type="EMBL" id="CP023482">
    <property type="protein sequence ID" value="ATH96189.1"/>
    <property type="molecule type" value="Genomic_DNA"/>
</dbReference>
<keyword evidence="8 9" id="KW-0131">Cell cycle</keyword>
<keyword evidence="4 9" id="KW-0436">Ligase</keyword>
<feature type="domain" description="Mur ligase C-terminal" evidence="11">
    <location>
        <begin position="351"/>
        <end position="473"/>
    </location>
</feature>
<proteinExistence type="inferred from homology"/>
<dbReference type="InterPro" id="IPR005762">
    <property type="entry name" value="MurD"/>
</dbReference>
<keyword evidence="9 10" id="KW-0573">Peptidoglycan synthesis</keyword>
<feature type="binding site" evidence="9">
    <location>
        <begin position="141"/>
        <end position="147"/>
    </location>
    <ligand>
        <name>ATP</name>
        <dbReference type="ChEBI" id="CHEBI:30616"/>
    </ligand>
</feature>
<dbReference type="PANTHER" id="PTHR43692:SF1">
    <property type="entry name" value="UDP-N-ACETYLMURAMOYLALANINE--D-GLUTAMATE LIGASE"/>
    <property type="match status" value="1"/>
</dbReference>
<dbReference type="Proteomes" id="UP000815698">
    <property type="component" value="Chromosome"/>
</dbReference>
<dbReference type="RefSeq" id="WP_096882652.1">
    <property type="nucleotide sequence ID" value="NZ_CP023482.1"/>
</dbReference>
<evidence type="ECO:0000256" key="2">
    <source>
        <dbReference type="ARBA" id="ARBA00004752"/>
    </source>
</evidence>
<dbReference type="SUPFAM" id="SSF53244">
    <property type="entry name" value="MurD-like peptide ligases, peptide-binding domain"/>
    <property type="match status" value="1"/>
</dbReference>
<comment type="function">
    <text evidence="9 10">Cell wall formation. Catalyzes the addition of glutamate to the nucleotide precursor UDP-N-acetylmuramoyl-L-alanine (UMA).</text>
</comment>
<dbReference type="Gene3D" id="3.40.50.720">
    <property type="entry name" value="NAD(P)-binding Rossmann-like Domain"/>
    <property type="match status" value="1"/>
</dbReference>
<dbReference type="SUPFAM" id="SSF53623">
    <property type="entry name" value="MurD-like peptide ligases, catalytic domain"/>
    <property type="match status" value="1"/>
</dbReference>
<keyword evidence="6 9" id="KW-0547">Nucleotide-binding</keyword>
<dbReference type="Pfam" id="PF21799">
    <property type="entry name" value="MurD-like_N"/>
    <property type="match status" value="1"/>
</dbReference>
<protein>
    <recommendedName>
        <fullName evidence="9 10">UDP-N-acetylmuramoylalanine--D-glutamate ligase</fullName>
        <ecNumber evidence="9 10">6.3.2.9</ecNumber>
    </recommendedName>
    <alternativeName>
        <fullName evidence="9">D-glutamic acid-adding enzyme</fullName>
    </alternativeName>
    <alternativeName>
        <fullName evidence="9">UDP-N-acetylmuramoyl-L-alanyl-D-glutamate synthetase</fullName>
    </alternativeName>
</protein>
<dbReference type="Gene3D" id="3.90.190.20">
    <property type="entry name" value="Mur ligase, C-terminal domain"/>
    <property type="match status" value="1"/>
</dbReference>
<evidence type="ECO:0000256" key="4">
    <source>
        <dbReference type="ARBA" id="ARBA00022598"/>
    </source>
</evidence>
<evidence type="ECO:0000256" key="9">
    <source>
        <dbReference type="HAMAP-Rule" id="MF_00639"/>
    </source>
</evidence>
<evidence type="ECO:0000256" key="10">
    <source>
        <dbReference type="RuleBase" id="RU003664"/>
    </source>
</evidence>
<evidence type="ECO:0000256" key="8">
    <source>
        <dbReference type="ARBA" id="ARBA00023306"/>
    </source>
</evidence>
<dbReference type="HAMAP" id="MF_00639">
    <property type="entry name" value="MurD"/>
    <property type="match status" value="1"/>
</dbReference>
<keyword evidence="5 9" id="KW-0132">Cell division</keyword>
<dbReference type="PANTHER" id="PTHR43692">
    <property type="entry name" value="UDP-N-ACETYLMURAMOYLALANINE--D-GLUTAMATE LIGASE"/>
    <property type="match status" value="1"/>
</dbReference>
<comment type="pathway">
    <text evidence="2 9 10">Cell wall biogenesis; peptidoglycan biosynthesis.</text>
</comment>
<dbReference type="EC" id="6.3.2.9" evidence="9 10"/>
<evidence type="ECO:0000256" key="7">
    <source>
        <dbReference type="ARBA" id="ARBA00022840"/>
    </source>
</evidence>
<dbReference type="Pfam" id="PF08245">
    <property type="entry name" value="Mur_ligase_M"/>
    <property type="match status" value="1"/>
</dbReference>
<gene>
    <name evidence="9 13" type="primary">murD</name>
    <name evidence="13" type="ORF">COP05_03075</name>
</gene>
<evidence type="ECO:0000256" key="5">
    <source>
        <dbReference type="ARBA" id="ARBA00022618"/>
    </source>
</evidence>
<dbReference type="InterPro" id="IPR036565">
    <property type="entry name" value="Mur-like_cat_sf"/>
</dbReference>
<evidence type="ECO:0000313" key="13">
    <source>
        <dbReference type="EMBL" id="ATH96189.1"/>
    </source>
</evidence>
<keyword evidence="7 9" id="KW-0067">ATP-binding</keyword>
<evidence type="ECO:0000259" key="11">
    <source>
        <dbReference type="Pfam" id="PF02875"/>
    </source>
</evidence>
<dbReference type="GO" id="GO:0016874">
    <property type="term" value="F:ligase activity"/>
    <property type="evidence" value="ECO:0007669"/>
    <property type="project" value="UniProtKB-KW"/>
</dbReference>
<feature type="domain" description="Mur ligase central" evidence="12">
    <location>
        <begin position="139"/>
        <end position="271"/>
    </location>
</feature>
<dbReference type="Pfam" id="PF02875">
    <property type="entry name" value="Mur_ligase_C"/>
    <property type="match status" value="1"/>
</dbReference>
<organism evidence="13 14">
    <name type="scientific">Dermabacter jinjuensis</name>
    <dbReference type="NCBI Taxonomy" id="1667168"/>
    <lineage>
        <taxon>Bacteria</taxon>
        <taxon>Bacillati</taxon>
        <taxon>Actinomycetota</taxon>
        <taxon>Actinomycetes</taxon>
        <taxon>Micrococcales</taxon>
        <taxon>Dermabacteraceae</taxon>
        <taxon>Dermabacter</taxon>
    </lineage>
</organism>
<evidence type="ECO:0000256" key="6">
    <source>
        <dbReference type="ARBA" id="ARBA00022741"/>
    </source>
</evidence>
<comment type="similarity">
    <text evidence="9">Belongs to the MurCDEF family.</text>
</comment>
<name>A0ABN5DQ01_9MICO</name>
<keyword evidence="3 9" id="KW-0963">Cytoplasm</keyword>
<dbReference type="InterPro" id="IPR036615">
    <property type="entry name" value="Mur_ligase_C_dom_sf"/>
</dbReference>
<dbReference type="InterPro" id="IPR018109">
    <property type="entry name" value="Folylpolyglutamate_synth_CS"/>
</dbReference>
<dbReference type="PROSITE" id="PS01011">
    <property type="entry name" value="FOLYLPOLYGLU_SYNT_1"/>
    <property type="match status" value="1"/>
</dbReference>
<dbReference type="Gene3D" id="3.40.1190.10">
    <property type="entry name" value="Mur-like, catalytic domain"/>
    <property type="match status" value="1"/>
</dbReference>
<keyword evidence="14" id="KW-1185">Reference proteome</keyword>
<dbReference type="InterPro" id="IPR013221">
    <property type="entry name" value="Mur_ligase_cen"/>
</dbReference>
<evidence type="ECO:0000259" key="12">
    <source>
        <dbReference type="Pfam" id="PF08245"/>
    </source>
</evidence>
<sequence length="501" mass="52630">MTASETSKRLPERPFPGLDVSGARILVTGFGVSGYAIVDQTLQRGAHVTAVDASRSESNLERAKVLETLGARILLGEEHTRTLPTNADGSPFDVVVTSPGWRPDHPLLVAAQNEGIEIWSEIELARRMQKVDGPAWLAVTGTNGKTTVVTMLESILQHAGVRAVAAGNVGLPLIEAALDPVGFEAIALELSSFQLHWTDNLGAHSSAILNIGADHLDWHGEMDAYAQAKAKVYAGTEHACLYNKADERTLRALEDADVVEGCRAIGVGLSSPGPSELGLVEDLLVDRAFCESRYSQAAEIANLDTVAHLGPHGAPPHVALNALFAAGLARSFGVEPIHVREGLAAYRAGEHRSEIVHVEGGVAFIDDSKATNPDSAAAALSAAQSVVWIAGGDAKGADLHSLVAAQAERLKAVVLIGRDPEPFTAALNDNAPDVPRVWIDPEKYGDTRALMQAAVTEAASHASDGDVVLLAPAAASIDQFTNYAERGNLFAEAARGLGGTP</sequence>
<dbReference type="InterPro" id="IPR004101">
    <property type="entry name" value="Mur_ligase_C"/>
</dbReference>
<evidence type="ECO:0000313" key="14">
    <source>
        <dbReference type="Proteomes" id="UP000815698"/>
    </source>
</evidence>
<dbReference type="SUPFAM" id="SSF51984">
    <property type="entry name" value="MurCD N-terminal domain"/>
    <property type="match status" value="1"/>
</dbReference>
<comment type="subcellular location">
    <subcellularLocation>
        <location evidence="1 9 10">Cytoplasm</location>
    </subcellularLocation>
</comment>
<comment type="catalytic activity">
    <reaction evidence="9 10">
        <text>UDP-N-acetyl-alpha-D-muramoyl-L-alanine + D-glutamate + ATP = UDP-N-acetyl-alpha-D-muramoyl-L-alanyl-D-glutamate + ADP + phosphate + H(+)</text>
        <dbReference type="Rhea" id="RHEA:16429"/>
        <dbReference type="ChEBI" id="CHEBI:15378"/>
        <dbReference type="ChEBI" id="CHEBI:29986"/>
        <dbReference type="ChEBI" id="CHEBI:30616"/>
        <dbReference type="ChEBI" id="CHEBI:43474"/>
        <dbReference type="ChEBI" id="CHEBI:83898"/>
        <dbReference type="ChEBI" id="CHEBI:83900"/>
        <dbReference type="ChEBI" id="CHEBI:456216"/>
        <dbReference type="EC" id="6.3.2.9"/>
    </reaction>
</comment>
<reference evidence="13 14" key="1">
    <citation type="journal article" date="2016" name="Int. J. Syst. Evol. Microbiol.">
        <title>Dermabacter jinjuensis sp. nov., a novel species of the genus Dermabacter isolated from a clinical specimen.</title>
        <authorList>
            <person name="Park Y.K."/>
            <person name="Lee K.M."/>
            <person name="Lee W.K."/>
            <person name="Cho M.J."/>
            <person name="Lee H.S."/>
            <person name="Cho Y.G."/>
            <person name="Lee Y.C."/>
            <person name="Lee W.K."/>
            <person name="Seong W.K."/>
            <person name="Hwang K.J."/>
        </authorList>
    </citation>
    <scope>NUCLEOTIDE SEQUENCE [LARGE SCALE GENOMIC DNA]</scope>
    <source>
        <strain evidence="13 14">32T</strain>
    </source>
</reference>